<comment type="caution">
    <text evidence="1">The sequence shown here is derived from an EMBL/GenBank/DDBJ whole genome shotgun (WGS) entry which is preliminary data.</text>
</comment>
<name>A0A847UEW1_HALAR</name>
<dbReference type="AlphaFoldDB" id="A0A847UEW1"/>
<dbReference type="EMBL" id="WOWA01000007">
    <property type="protein sequence ID" value="NLV14333.1"/>
    <property type="molecule type" value="Genomic_DNA"/>
</dbReference>
<proteinExistence type="predicted"/>
<evidence type="ECO:0000313" key="2">
    <source>
        <dbReference type="Proteomes" id="UP000641625"/>
    </source>
</evidence>
<protein>
    <submittedName>
        <fullName evidence="1">Uncharacterized protein</fullName>
    </submittedName>
</protein>
<organism evidence="1 2">
    <name type="scientific">Haloarcula argentinensis</name>
    <dbReference type="NCBI Taxonomy" id="43776"/>
    <lineage>
        <taxon>Archaea</taxon>
        <taxon>Methanobacteriati</taxon>
        <taxon>Methanobacteriota</taxon>
        <taxon>Stenosarchaea group</taxon>
        <taxon>Halobacteria</taxon>
        <taxon>Halobacteriales</taxon>
        <taxon>Haloarculaceae</taxon>
        <taxon>Haloarcula</taxon>
    </lineage>
</organism>
<accession>A0A847UEW1</accession>
<dbReference type="Proteomes" id="UP000641625">
    <property type="component" value="Unassembled WGS sequence"/>
</dbReference>
<reference evidence="1" key="1">
    <citation type="submission" date="2019-12" db="EMBL/GenBank/DDBJ databases">
        <title>Whole genome sequencing of Haloarcula argentinensis strain pws5.</title>
        <authorList>
            <person name="Verma D.K."/>
            <person name="Gopal K."/>
            <person name="Prasad E.S."/>
        </authorList>
    </citation>
    <scope>NUCLEOTIDE SEQUENCE</scope>
    <source>
        <strain evidence="1">Pws5</strain>
    </source>
</reference>
<evidence type="ECO:0000313" key="1">
    <source>
        <dbReference type="EMBL" id="NLV14333.1"/>
    </source>
</evidence>
<sequence>MSGNTYEPDFDFKEGDTVLVRVRENGTSGNIVAKFEATCTDISDRSGIGTSRKARFEMPFGVMNSVTIRPYEAEFEVVE</sequence>
<dbReference type="RefSeq" id="WP_170097761.1">
    <property type="nucleotide sequence ID" value="NZ_WOWA01000007.1"/>
</dbReference>
<gene>
    <name evidence="1" type="ORF">GOC77_13780</name>
</gene>